<feature type="transmembrane region" description="Helical" evidence="2">
    <location>
        <begin position="57"/>
        <end position="81"/>
    </location>
</feature>
<evidence type="ECO:0000256" key="1">
    <source>
        <dbReference type="SAM" id="MobiDB-lite"/>
    </source>
</evidence>
<sequence length="135" mass="14643">MVPFFPPVENIDVFTDSRNLGYDYDTYLAGTKLVMEDDRPASLAAASRQELAQQEGVIMTSVFASLGALAIVGIIFGIGALKFRSVSNKENSTPYKFVPPSGPSKLAEASAIDETGKKRTNNRKQERTPLLADIS</sequence>
<keyword evidence="2" id="KW-1133">Transmembrane helix</keyword>
<keyword evidence="4" id="KW-1185">Reference proteome</keyword>
<comment type="caution">
    <text evidence="3">The sequence shown here is derived from an EMBL/GenBank/DDBJ whole genome shotgun (WGS) entry which is preliminary data.</text>
</comment>
<dbReference type="EMBL" id="JBJKFK010001300">
    <property type="protein sequence ID" value="KAL3313457.1"/>
    <property type="molecule type" value="Genomic_DNA"/>
</dbReference>
<evidence type="ECO:0000313" key="4">
    <source>
        <dbReference type="Proteomes" id="UP001626550"/>
    </source>
</evidence>
<feature type="region of interest" description="Disordered" evidence="1">
    <location>
        <begin position="92"/>
        <end position="135"/>
    </location>
</feature>
<evidence type="ECO:0000313" key="3">
    <source>
        <dbReference type="EMBL" id="KAL3313457.1"/>
    </source>
</evidence>
<organism evidence="3 4">
    <name type="scientific">Cichlidogyrus casuarinus</name>
    <dbReference type="NCBI Taxonomy" id="1844966"/>
    <lineage>
        <taxon>Eukaryota</taxon>
        <taxon>Metazoa</taxon>
        <taxon>Spiralia</taxon>
        <taxon>Lophotrochozoa</taxon>
        <taxon>Platyhelminthes</taxon>
        <taxon>Monogenea</taxon>
        <taxon>Monopisthocotylea</taxon>
        <taxon>Dactylogyridea</taxon>
        <taxon>Ancyrocephalidae</taxon>
        <taxon>Cichlidogyrus</taxon>
    </lineage>
</organism>
<accession>A0ABD2Q1F9</accession>
<reference evidence="3 4" key="1">
    <citation type="submission" date="2024-11" db="EMBL/GenBank/DDBJ databases">
        <title>Adaptive evolution of stress response genes in parasites aligns with host niche diversity.</title>
        <authorList>
            <person name="Hahn C."/>
            <person name="Resl P."/>
        </authorList>
    </citation>
    <scope>NUCLEOTIDE SEQUENCE [LARGE SCALE GENOMIC DNA]</scope>
    <source>
        <strain evidence="3">EGGRZ-B1_66</strain>
        <tissue evidence="3">Body</tissue>
    </source>
</reference>
<keyword evidence="2" id="KW-0812">Transmembrane</keyword>
<protein>
    <submittedName>
        <fullName evidence="3">Uncharacterized protein</fullName>
    </submittedName>
</protein>
<proteinExistence type="predicted"/>
<evidence type="ECO:0000256" key="2">
    <source>
        <dbReference type="SAM" id="Phobius"/>
    </source>
</evidence>
<dbReference type="Proteomes" id="UP001626550">
    <property type="component" value="Unassembled WGS sequence"/>
</dbReference>
<gene>
    <name evidence="3" type="ORF">Ciccas_007945</name>
</gene>
<dbReference type="AlphaFoldDB" id="A0ABD2Q1F9"/>
<keyword evidence="2" id="KW-0472">Membrane</keyword>
<name>A0ABD2Q1F9_9PLAT</name>